<accession>A0A158Q2U6</accession>
<dbReference type="Gene3D" id="1.10.150.50">
    <property type="entry name" value="Transcription Factor, Ets-1"/>
    <property type="match status" value="1"/>
</dbReference>
<evidence type="ECO:0000313" key="3">
    <source>
        <dbReference type="Proteomes" id="UP000274756"/>
    </source>
</evidence>
<keyword evidence="3" id="KW-1185">Reference proteome</keyword>
<dbReference type="PANTHER" id="PTHR21359">
    <property type="entry name" value="DUF5577 DOMAIN-CONTAINING PROTEIN"/>
    <property type="match status" value="1"/>
</dbReference>
<dbReference type="PANTHER" id="PTHR21359:SF1">
    <property type="entry name" value="DUF5577 DOMAIN-CONTAINING PROTEIN"/>
    <property type="match status" value="1"/>
</dbReference>
<sequence length="128" mass="14708">MVIFLAMKWRNFFIGAGIPVAIATRYSKTFSEQRIHFSMLDEIDKNTLIQLGVTAIGDQVNDNSKIYRNVRYMYSKFSKFFKIIFPASPSNQSLAPDRDDIYHVRLPTGNTPKTKAIMKKHDMLRTAG</sequence>
<dbReference type="InterPro" id="IPR039161">
    <property type="entry name" value="C19orf47-like"/>
</dbReference>
<dbReference type="Proteomes" id="UP000038040">
    <property type="component" value="Unplaced"/>
</dbReference>
<protein>
    <submittedName>
        <fullName evidence="4">AMP-binding domain-containing protein</fullName>
    </submittedName>
</protein>
<dbReference type="Proteomes" id="UP000274756">
    <property type="component" value="Unassembled WGS sequence"/>
</dbReference>
<dbReference type="OrthoDB" id="10067653at2759"/>
<dbReference type="InterPro" id="IPR013761">
    <property type="entry name" value="SAM/pointed_sf"/>
</dbReference>
<gene>
    <name evidence="1" type="ORF">DME_LOCUS5216</name>
</gene>
<name>A0A158Q2U6_DRAME</name>
<reference evidence="1 3" key="2">
    <citation type="submission" date="2018-11" db="EMBL/GenBank/DDBJ databases">
        <authorList>
            <consortium name="Pathogen Informatics"/>
        </authorList>
    </citation>
    <scope>NUCLEOTIDE SEQUENCE [LARGE SCALE GENOMIC DNA]</scope>
</reference>
<organism evidence="2 4">
    <name type="scientific">Dracunculus medinensis</name>
    <name type="common">Guinea worm</name>
    <dbReference type="NCBI Taxonomy" id="318479"/>
    <lineage>
        <taxon>Eukaryota</taxon>
        <taxon>Metazoa</taxon>
        <taxon>Ecdysozoa</taxon>
        <taxon>Nematoda</taxon>
        <taxon>Chromadorea</taxon>
        <taxon>Rhabditida</taxon>
        <taxon>Spirurina</taxon>
        <taxon>Dracunculoidea</taxon>
        <taxon>Dracunculidae</taxon>
        <taxon>Dracunculus</taxon>
    </lineage>
</organism>
<evidence type="ECO:0000313" key="1">
    <source>
        <dbReference type="EMBL" id="VDN55243.1"/>
    </source>
</evidence>
<dbReference type="Pfam" id="PF18017">
    <property type="entry name" value="SAM_4"/>
    <property type="match status" value="1"/>
</dbReference>
<dbReference type="WBParaSite" id="DME_0000085601-mRNA-1">
    <property type="protein sequence ID" value="DME_0000085601-mRNA-1"/>
    <property type="gene ID" value="DME_0000085601"/>
</dbReference>
<evidence type="ECO:0000313" key="4">
    <source>
        <dbReference type="WBParaSite" id="DME_0000085601-mRNA-1"/>
    </source>
</evidence>
<dbReference type="AlphaFoldDB" id="A0A158Q2U6"/>
<dbReference type="GO" id="GO:0005634">
    <property type="term" value="C:nucleus"/>
    <property type="evidence" value="ECO:0007669"/>
    <property type="project" value="TreeGrafter"/>
</dbReference>
<reference evidence="4" key="1">
    <citation type="submission" date="2016-04" db="UniProtKB">
        <authorList>
            <consortium name="WormBaseParasite"/>
        </authorList>
    </citation>
    <scope>IDENTIFICATION</scope>
</reference>
<evidence type="ECO:0000313" key="2">
    <source>
        <dbReference type="Proteomes" id="UP000038040"/>
    </source>
</evidence>
<proteinExistence type="predicted"/>
<dbReference type="EMBL" id="UYYG01001152">
    <property type="protein sequence ID" value="VDN55243.1"/>
    <property type="molecule type" value="Genomic_DNA"/>
</dbReference>